<dbReference type="OrthoDB" id="9808669at2"/>
<evidence type="ECO:0000256" key="14">
    <source>
        <dbReference type="ARBA" id="ARBA00042143"/>
    </source>
</evidence>
<evidence type="ECO:0000256" key="3">
    <source>
        <dbReference type="ARBA" id="ARBA00011738"/>
    </source>
</evidence>
<dbReference type="PROSITE" id="PS00606">
    <property type="entry name" value="KS3_1"/>
    <property type="match status" value="1"/>
</dbReference>
<proteinExistence type="inferred from homology"/>
<dbReference type="InterPro" id="IPR020841">
    <property type="entry name" value="PKS_Beta-ketoAc_synthase_dom"/>
</dbReference>
<dbReference type="InterPro" id="IPR000794">
    <property type="entry name" value="Beta-ketoacyl_synthase"/>
</dbReference>
<dbReference type="GO" id="GO:0005829">
    <property type="term" value="C:cytosol"/>
    <property type="evidence" value="ECO:0007669"/>
    <property type="project" value="TreeGrafter"/>
</dbReference>
<name>A0A368L1V5_9BURK</name>
<dbReference type="InterPro" id="IPR016039">
    <property type="entry name" value="Thiolase-like"/>
</dbReference>
<evidence type="ECO:0000256" key="7">
    <source>
        <dbReference type="ARBA" id="ARBA00022679"/>
    </source>
</evidence>
<dbReference type="GO" id="GO:0006633">
    <property type="term" value="P:fatty acid biosynthetic process"/>
    <property type="evidence" value="ECO:0007669"/>
    <property type="project" value="UniProtKB-KW"/>
</dbReference>
<gene>
    <name evidence="19" type="ORF">DU000_08570</name>
</gene>
<keyword evidence="7 17" id="KW-0808">Transferase</keyword>
<dbReference type="PANTHER" id="PTHR11712:SF306">
    <property type="entry name" value="3-OXOACYL-[ACYL-CARRIER-PROTEIN] SYNTHASE 1"/>
    <property type="match status" value="1"/>
</dbReference>
<evidence type="ECO:0000256" key="10">
    <source>
        <dbReference type="ARBA" id="ARBA00023160"/>
    </source>
</evidence>
<evidence type="ECO:0000256" key="13">
    <source>
        <dbReference type="ARBA" id="ARBA00041620"/>
    </source>
</evidence>
<dbReference type="Gene3D" id="3.40.47.10">
    <property type="match status" value="1"/>
</dbReference>
<keyword evidence="20" id="KW-1185">Reference proteome</keyword>
<keyword evidence="9" id="KW-0443">Lipid metabolism</keyword>
<dbReference type="EC" id="2.3.1.41" evidence="4"/>
<protein>
    <recommendedName>
        <fullName evidence="12">3-oxoacyl-[acyl-carrier-protein] synthase 1</fullName>
        <ecNumber evidence="4">2.3.1.41</ecNumber>
    </recommendedName>
    <alternativeName>
        <fullName evidence="13">3-oxoacyl-[acyl-carrier-protein] synthase I</fullName>
    </alternativeName>
    <alternativeName>
        <fullName evidence="14">Beta-ketoacyl-ACP synthase I</fullName>
    </alternativeName>
</protein>
<evidence type="ECO:0000256" key="12">
    <source>
        <dbReference type="ARBA" id="ARBA00039450"/>
    </source>
</evidence>
<dbReference type="PROSITE" id="PS52004">
    <property type="entry name" value="KS3_2"/>
    <property type="match status" value="1"/>
</dbReference>
<evidence type="ECO:0000313" key="19">
    <source>
        <dbReference type="EMBL" id="RCS57492.1"/>
    </source>
</evidence>
<evidence type="ECO:0000256" key="6">
    <source>
        <dbReference type="ARBA" id="ARBA00022516"/>
    </source>
</evidence>
<dbReference type="Pfam" id="PF02801">
    <property type="entry name" value="Ketoacyl-synt_C"/>
    <property type="match status" value="1"/>
</dbReference>
<keyword evidence="6" id="KW-0444">Lipid biosynthesis</keyword>
<evidence type="ECO:0000256" key="11">
    <source>
        <dbReference type="ARBA" id="ARBA00023315"/>
    </source>
</evidence>
<evidence type="ECO:0000256" key="15">
    <source>
        <dbReference type="ARBA" id="ARBA00048121"/>
    </source>
</evidence>
<dbReference type="RefSeq" id="WP_114402973.1">
    <property type="nucleotide sequence ID" value="NZ_QPGB01000003.1"/>
</dbReference>
<comment type="caution">
    <text evidence="19">The sequence shown here is derived from an EMBL/GenBank/DDBJ whole genome shotgun (WGS) entry which is preliminary data.</text>
</comment>
<evidence type="ECO:0000259" key="18">
    <source>
        <dbReference type="PROSITE" id="PS52004"/>
    </source>
</evidence>
<sequence>MNRVVITGLGAVSSLGHSEAAIVSALKNGQSGIALQDSYIKAGMRCHVASLPDLSDLPHIDRKLRRYMSEPAQYAWHAAQSALAMSGLSQDQIAHPSTGVILGEGVGSMHACQEAIDTLRASGIQKVLPYMVPRIMGHTAVASLVTALHIQGVSYAISSACASAAHAIGQAYEEIRSGRHQIMLTGGAEEGGWTSAFPFDAMGALTLNSNAHPQIACRPFSLDRDGFVMAGGAGILILESLEQAQRRSATILAEIVGYGVSSDGADMVFPCPQGSARAMTMAVKQAGISIDYVNAHATGTPHGDVSEINGLRAVFGADIPPVSSTKGLSGHAIGAAGALEAIFSILMLKHGFIAGCATTTELDPACAIAPIVLEAREQKTRAVLSNSFGFGGTNASLVFTNLI</sequence>
<evidence type="ECO:0000256" key="2">
    <source>
        <dbReference type="ARBA" id="ARBA00008467"/>
    </source>
</evidence>
<comment type="subcellular location">
    <subcellularLocation>
        <location evidence="1">Cytoplasm</location>
    </subcellularLocation>
</comment>
<comment type="catalytic activity">
    <reaction evidence="15">
        <text>(3Z)-decenoyl-[ACP] + malonyl-[ACP] + H(+) = 3-oxo-(5Z)-dodecenoyl-[ACP] + holo-[ACP] + CO2</text>
        <dbReference type="Rhea" id="RHEA:54940"/>
        <dbReference type="Rhea" id="RHEA-COMP:9623"/>
        <dbReference type="Rhea" id="RHEA-COMP:9685"/>
        <dbReference type="Rhea" id="RHEA-COMP:9927"/>
        <dbReference type="Rhea" id="RHEA-COMP:14042"/>
        <dbReference type="ChEBI" id="CHEBI:15378"/>
        <dbReference type="ChEBI" id="CHEBI:16526"/>
        <dbReference type="ChEBI" id="CHEBI:64479"/>
        <dbReference type="ChEBI" id="CHEBI:78449"/>
        <dbReference type="ChEBI" id="CHEBI:78798"/>
        <dbReference type="ChEBI" id="CHEBI:138410"/>
    </reaction>
    <physiologicalReaction direction="left-to-right" evidence="15">
        <dbReference type="Rhea" id="RHEA:54941"/>
    </physiologicalReaction>
</comment>
<reference evidence="19 20" key="1">
    <citation type="journal article" date="2018" name="Int. J. Syst. Evol. Microbiol.">
        <title>Parvibium lacunae gen. nov., sp. nov., a new member of the family Alcaligenaceae isolated from a freshwater pond.</title>
        <authorList>
            <person name="Chen W.M."/>
            <person name="Xie P.B."/>
            <person name="Hsu M.Y."/>
            <person name="Sheu S.Y."/>
        </authorList>
    </citation>
    <scope>NUCLEOTIDE SEQUENCE [LARGE SCALE GENOMIC DNA]</scope>
    <source>
        <strain evidence="19 20">KMB9</strain>
    </source>
</reference>
<keyword evidence="8" id="KW-0276">Fatty acid metabolism</keyword>
<dbReference type="InterPro" id="IPR018201">
    <property type="entry name" value="Ketoacyl_synth_AS"/>
</dbReference>
<dbReference type="CDD" id="cd00834">
    <property type="entry name" value="KAS_I_II"/>
    <property type="match status" value="1"/>
</dbReference>
<comment type="similarity">
    <text evidence="2 17">Belongs to the thiolase-like superfamily. Beta-ketoacyl-ACP synthases family.</text>
</comment>
<evidence type="ECO:0000256" key="9">
    <source>
        <dbReference type="ARBA" id="ARBA00023098"/>
    </source>
</evidence>
<organism evidence="19 20">
    <name type="scientific">Parvibium lacunae</name>
    <dbReference type="NCBI Taxonomy" id="1888893"/>
    <lineage>
        <taxon>Bacteria</taxon>
        <taxon>Pseudomonadati</taxon>
        <taxon>Pseudomonadota</taxon>
        <taxon>Betaproteobacteria</taxon>
        <taxon>Burkholderiales</taxon>
        <taxon>Alcaligenaceae</taxon>
        <taxon>Parvibium</taxon>
    </lineage>
</organism>
<dbReference type="PANTHER" id="PTHR11712">
    <property type="entry name" value="POLYKETIDE SYNTHASE-RELATED"/>
    <property type="match status" value="1"/>
</dbReference>
<evidence type="ECO:0000256" key="5">
    <source>
        <dbReference type="ARBA" id="ARBA00022490"/>
    </source>
</evidence>
<dbReference type="AlphaFoldDB" id="A0A368L1V5"/>
<accession>A0A368L1V5</accession>
<evidence type="ECO:0000256" key="16">
    <source>
        <dbReference type="ARBA" id="ARBA00048506"/>
    </source>
</evidence>
<evidence type="ECO:0000256" key="8">
    <source>
        <dbReference type="ARBA" id="ARBA00022832"/>
    </source>
</evidence>
<evidence type="ECO:0000313" key="20">
    <source>
        <dbReference type="Proteomes" id="UP000252357"/>
    </source>
</evidence>
<dbReference type="SUPFAM" id="SSF53901">
    <property type="entry name" value="Thiolase-like"/>
    <property type="match status" value="2"/>
</dbReference>
<dbReference type="InterPro" id="IPR014030">
    <property type="entry name" value="Ketoacyl_synth_N"/>
</dbReference>
<dbReference type="InterPro" id="IPR014031">
    <property type="entry name" value="Ketoacyl_synth_C"/>
</dbReference>
<comment type="subunit">
    <text evidence="3">Homodimer.</text>
</comment>
<dbReference type="SMART" id="SM00825">
    <property type="entry name" value="PKS_KS"/>
    <property type="match status" value="1"/>
</dbReference>
<keyword evidence="11 19" id="KW-0012">Acyltransferase</keyword>
<evidence type="ECO:0000256" key="17">
    <source>
        <dbReference type="RuleBase" id="RU003694"/>
    </source>
</evidence>
<evidence type="ECO:0000256" key="1">
    <source>
        <dbReference type="ARBA" id="ARBA00004496"/>
    </source>
</evidence>
<keyword evidence="10" id="KW-0275">Fatty acid biosynthesis</keyword>
<dbReference type="EMBL" id="QPGB01000003">
    <property type="protein sequence ID" value="RCS57492.1"/>
    <property type="molecule type" value="Genomic_DNA"/>
</dbReference>
<dbReference type="Pfam" id="PF00109">
    <property type="entry name" value="ketoacyl-synt"/>
    <property type="match status" value="1"/>
</dbReference>
<keyword evidence="5" id="KW-0963">Cytoplasm</keyword>
<dbReference type="GO" id="GO:0004315">
    <property type="term" value="F:3-oxoacyl-[acyl-carrier-protein] synthase activity"/>
    <property type="evidence" value="ECO:0007669"/>
    <property type="project" value="UniProtKB-EC"/>
</dbReference>
<dbReference type="Proteomes" id="UP000252357">
    <property type="component" value="Unassembled WGS sequence"/>
</dbReference>
<comment type="catalytic activity">
    <reaction evidence="16">
        <text>a fatty acyl-[ACP] + malonyl-[ACP] + H(+) = a 3-oxoacyl-[ACP] + holo-[ACP] + CO2</text>
        <dbReference type="Rhea" id="RHEA:22836"/>
        <dbReference type="Rhea" id="RHEA-COMP:9623"/>
        <dbReference type="Rhea" id="RHEA-COMP:9685"/>
        <dbReference type="Rhea" id="RHEA-COMP:9916"/>
        <dbReference type="Rhea" id="RHEA-COMP:14125"/>
        <dbReference type="ChEBI" id="CHEBI:15378"/>
        <dbReference type="ChEBI" id="CHEBI:16526"/>
        <dbReference type="ChEBI" id="CHEBI:64479"/>
        <dbReference type="ChEBI" id="CHEBI:78449"/>
        <dbReference type="ChEBI" id="CHEBI:78776"/>
        <dbReference type="ChEBI" id="CHEBI:138651"/>
        <dbReference type="EC" id="2.3.1.41"/>
    </reaction>
    <physiologicalReaction direction="left-to-right" evidence="16">
        <dbReference type="Rhea" id="RHEA:22837"/>
    </physiologicalReaction>
</comment>
<feature type="domain" description="Ketosynthase family 3 (KS3)" evidence="18">
    <location>
        <begin position="1"/>
        <end position="401"/>
    </location>
</feature>
<evidence type="ECO:0000256" key="4">
    <source>
        <dbReference type="ARBA" id="ARBA00013191"/>
    </source>
</evidence>